<evidence type="ECO:0000256" key="2">
    <source>
        <dbReference type="SAM" id="SignalP"/>
    </source>
</evidence>
<organism evidence="3">
    <name type="scientific">Enterobacter asburiae</name>
    <dbReference type="NCBI Taxonomy" id="61645"/>
    <lineage>
        <taxon>Bacteria</taxon>
        <taxon>Pseudomonadati</taxon>
        <taxon>Pseudomonadota</taxon>
        <taxon>Gammaproteobacteria</taxon>
        <taxon>Enterobacterales</taxon>
        <taxon>Enterobacteriaceae</taxon>
        <taxon>Enterobacter</taxon>
        <taxon>Enterobacter cloacae complex</taxon>
    </lineage>
</organism>
<dbReference type="EMBL" id="AP019534">
    <property type="protein sequence ID" value="BBI97887.1"/>
    <property type="molecule type" value="Genomic_DNA"/>
</dbReference>
<dbReference type="Gene3D" id="2.60.40.1570">
    <property type="entry name" value="Dr adhesin"/>
    <property type="match status" value="1"/>
</dbReference>
<geneLocation type="plasmid" evidence="3">
    <name>pMRY18-106EAS_1</name>
</geneLocation>
<feature type="signal peptide" evidence="2">
    <location>
        <begin position="1"/>
        <end position="23"/>
    </location>
</feature>
<keyword evidence="3" id="KW-0614">Plasmid</keyword>
<dbReference type="AlphaFoldDB" id="A0A455VWF1"/>
<gene>
    <name evidence="3" type="ORF">MRY18106EAS_P0870</name>
</gene>
<evidence type="ECO:0000313" key="3">
    <source>
        <dbReference type="EMBL" id="BBI97887.1"/>
    </source>
</evidence>
<reference evidence="3" key="1">
    <citation type="submission" date="2019-03" db="EMBL/GenBank/DDBJ databases">
        <title>Complete genome sequences of Enterobacter asburiae str. MRY18-106 isolated from a patient in Japan.</title>
        <authorList>
            <person name="Sekizuka T."/>
            <person name="Matsui M."/>
            <person name="Takara T."/>
            <person name="Uechi A."/>
            <person name="Harakuni M."/>
            <person name="Kimura T."/>
            <person name="Suzuki S."/>
            <person name="Kuroda M."/>
        </authorList>
    </citation>
    <scope>NUCLEOTIDE SEQUENCE</scope>
    <source>
        <strain evidence="3">MRY18-106</strain>
        <plasmid evidence="3">pMRY18-106EAS_1</plasmid>
    </source>
</reference>
<dbReference type="InterPro" id="IPR037028">
    <property type="entry name" value="Dr_adhesin_sf"/>
</dbReference>
<name>A0A455VWF1_ENTAS</name>
<accession>A0A455VWF1</accession>
<proteinExistence type="predicted"/>
<feature type="chain" id="PRO_5019849331" evidence="2">
    <location>
        <begin position="24"/>
        <end position="165"/>
    </location>
</feature>
<keyword evidence="1 2" id="KW-0732">Signal</keyword>
<evidence type="ECO:0000256" key="1">
    <source>
        <dbReference type="ARBA" id="ARBA00022729"/>
    </source>
</evidence>
<protein>
    <submittedName>
        <fullName evidence="3">Uncharacterized protein</fullName>
    </submittedName>
</protein>
<sequence>MNIKMTKLIIAGVMAGLSAPALSDAFSDRINADVSLEFTRDINSVTLTLEQITGLYASVTMEAGTKVATLRASSERDEKIGFRWLQSPSQGVNRNVVTVKNKTQPKKTLKLMLNIYDLTATVLGTETFYVSGQKGPVEADISLAAAQEIEPGVYPVSIQAAVYND</sequence>